<reference evidence="2 3" key="1">
    <citation type="submission" date="2015-07" db="EMBL/GenBank/DDBJ databases">
        <title>High-quality genome of monoxenous trypanosomatid Leptomonas pyrrhocoris.</title>
        <authorList>
            <person name="Flegontov P."/>
            <person name="Butenko A."/>
            <person name="Firsov S."/>
            <person name="Vlcek C."/>
            <person name="Logacheva M.D."/>
            <person name="Field M."/>
            <person name="Filatov D."/>
            <person name="Flegontova O."/>
            <person name="Gerasimov E."/>
            <person name="Jackson A.P."/>
            <person name="Kelly S."/>
            <person name="Opperdoes F."/>
            <person name="O'Reilly A."/>
            <person name="Votypka J."/>
            <person name="Yurchenko V."/>
            <person name="Lukes J."/>
        </authorList>
    </citation>
    <scope>NUCLEOTIDE SEQUENCE [LARGE SCALE GENOMIC DNA]</scope>
    <source>
        <strain evidence="2">H10</strain>
    </source>
</reference>
<evidence type="ECO:0000256" key="1">
    <source>
        <dbReference type="SAM" id="MobiDB-lite"/>
    </source>
</evidence>
<sequence>MSHSLSTPRVPAAESELPPLAVTDENAVAQPPASAAKADSTPLFHPKKTFLQDIVARTGLTSPDHPELDDFIGPHGVVPQLPAIPDIFVPSGDVTSGRTSRSDTSCDSDDFYGSRKHGIEAVSGLAYVSRFTPHLGVELRYNITSNFAELVAASGEGGFSVEEAVRHLARKQHQPHDKTAKAPHPVEEAWCVNTPLNPEVLRLCVQARVARLVQRKGWTGVDAPTSNCTFITALTRPRPDSEKKRMRYRRPPGLSRMRGTALWTRTCNGRCEKASNLCCARATSWWC</sequence>
<dbReference type="RefSeq" id="XP_015656120.1">
    <property type="nucleotide sequence ID" value="XM_015805507.1"/>
</dbReference>
<dbReference type="EMBL" id="LGTL01000016">
    <property type="protein sequence ID" value="KPA77683.1"/>
    <property type="molecule type" value="Genomic_DNA"/>
</dbReference>
<dbReference type="GeneID" id="26907306"/>
<keyword evidence="3" id="KW-1185">Reference proteome</keyword>
<dbReference type="Proteomes" id="UP000037923">
    <property type="component" value="Unassembled WGS sequence"/>
</dbReference>
<protein>
    <submittedName>
        <fullName evidence="2">Uncharacterized protein</fullName>
    </submittedName>
</protein>
<accession>A0A0N0DTW4</accession>
<gene>
    <name evidence="2" type="ORF">ABB37_07020</name>
</gene>
<evidence type="ECO:0000313" key="2">
    <source>
        <dbReference type="EMBL" id="KPA77681.1"/>
    </source>
</evidence>
<comment type="caution">
    <text evidence="2">The sequence shown here is derived from an EMBL/GenBank/DDBJ whole genome shotgun (WGS) entry which is preliminary data.</text>
</comment>
<feature type="region of interest" description="Disordered" evidence="1">
    <location>
        <begin position="1"/>
        <end position="41"/>
    </location>
</feature>
<dbReference type="VEuPathDB" id="TriTrypDB:LpyrH10_16_2020"/>
<dbReference type="RefSeq" id="XP_015656122.1">
    <property type="nucleotide sequence ID" value="XM_015805509.1"/>
</dbReference>
<dbReference type="EMBL" id="LGTL01000016">
    <property type="protein sequence ID" value="KPA77681.1"/>
    <property type="molecule type" value="Genomic_DNA"/>
</dbReference>
<feature type="compositionally biased region" description="Low complexity" evidence="1">
    <location>
        <begin position="27"/>
        <end position="38"/>
    </location>
</feature>
<dbReference type="RefSeq" id="XP_015656121.1">
    <property type="nucleotide sequence ID" value="XM_015805508.1"/>
</dbReference>
<organism evidence="2 3">
    <name type="scientific">Leptomonas pyrrhocoris</name>
    <name type="common">Firebug parasite</name>
    <dbReference type="NCBI Taxonomy" id="157538"/>
    <lineage>
        <taxon>Eukaryota</taxon>
        <taxon>Discoba</taxon>
        <taxon>Euglenozoa</taxon>
        <taxon>Kinetoplastea</taxon>
        <taxon>Metakinetoplastina</taxon>
        <taxon>Trypanosomatida</taxon>
        <taxon>Trypanosomatidae</taxon>
        <taxon>Leishmaniinae</taxon>
        <taxon>Leptomonas</taxon>
    </lineage>
</organism>
<name>A0A0N0DTW4_LEPPY</name>
<evidence type="ECO:0000313" key="3">
    <source>
        <dbReference type="Proteomes" id="UP000037923"/>
    </source>
</evidence>
<dbReference type="AlphaFoldDB" id="A0A0N0DTW4"/>
<proteinExistence type="predicted"/>
<dbReference type="EMBL" id="LGTL01000016">
    <property type="protein sequence ID" value="KPA77682.1"/>
    <property type="molecule type" value="Genomic_DNA"/>
</dbReference>